<feature type="region of interest" description="Disordered" evidence="1">
    <location>
        <begin position="68"/>
        <end position="106"/>
    </location>
</feature>
<sequence length="323" mass="34722">MAAPGPHLGPDPRIAAGPGPSVHHEPAAPARRRKAPLIAVGLLVMGGVGAWLGSQYTEQIFALVQPQDGASTSENGTTTANLAPQAEDKKAAPPPAAAPEATSVPTLQDVDRTLQGRTVWVSVKQEFPEWYQSRVADVARLTGEKKSDADITSYLVNQLVQLRRENAQHALAASSPRHKDLAAAFLANLRDLAREGGDGCYDFISRGETSPIVIRRMQDPAQSAQIEAQLVAVFAAIAEGRKAPAQHTAPVKTDYDLLAGELGRLGWTQADMQLFANPRELAQAPRERVCSMLQDWFAAHLAIQDQASQQRLLFETLKPVVSG</sequence>
<organism evidence="2 3">
    <name type="scientific">Hyphomicrobium nitrativorans NL23</name>
    <dbReference type="NCBI Taxonomy" id="1029756"/>
    <lineage>
        <taxon>Bacteria</taxon>
        <taxon>Pseudomonadati</taxon>
        <taxon>Pseudomonadota</taxon>
        <taxon>Alphaproteobacteria</taxon>
        <taxon>Hyphomicrobiales</taxon>
        <taxon>Hyphomicrobiaceae</taxon>
        <taxon>Hyphomicrobium</taxon>
    </lineage>
</organism>
<proteinExistence type="predicted"/>
<accession>V5SHS0</accession>
<dbReference type="KEGG" id="hni:W911_06535"/>
<evidence type="ECO:0000313" key="2">
    <source>
        <dbReference type="EMBL" id="AHB50047.1"/>
    </source>
</evidence>
<dbReference type="AlphaFoldDB" id="V5SHS0"/>
<protein>
    <submittedName>
        <fullName evidence="2">Uncharacterized protein</fullName>
    </submittedName>
</protein>
<keyword evidence="3" id="KW-1185">Reference proteome</keyword>
<dbReference type="PATRIC" id="fig|1029756.8.peg.1370"/>
<feature type="region of interest" description="Disordered" evidence="1">
    <location>
        <begin position="1"/>
        <end position="30"/>
    </location>
</feature>
<feature type="compositionally biased region" description="Polar residues" evidence="1">
    <location>
        <begin position="68"/>
        <end position="82"/>
    </location>
</feature>
<dbReference type="STRING" id="1029756.W911_06535"/>
<evidence type="ECO:0000256" key="1">
    <source>
        <dbReference type="SAM" id="MobiDB-lite"/>
    </source>
</evidence>
<evidence type="ECO:0000313" key="3">
    <source>
        <dbReference type="Proteomes" id="UP000018542"/>
    </source>
</evidence>
<name>V5SHS0_9HYPH</name>
<reference evidence="2 3" key="1">
    <citation type="journal article" date="2014" name="Genome Announc.">
        <title>Complete Genome Sequence of Hyphomicrobium nitrativorans Strain NL23, a Denitrifying Bacterium Isolated from Biofilm of a Methanol-Fed Denitrification System Treating Seawater at the Montreal Biodome.</title>
        <authorList>
            <person name="Martineau C."/>
            <person name="Villeneuve C."/>
            <person name="Mauffrey F."/>
            <person name="Villemur R."/>
        </authorList>
    </citation>
    <scope>NUCLEOTIDE SEQUENCE [LARGE SCALE GENOMIC DNA]</scope>
    <source>
        <strain evidence="2">NL23</strain>
    </source>
</reference>
<dbReference type="Proteomes" id="UP000018542">
    <property type="component" value="Chromosome"/>
</dbReference>
<gene>
    <name evidence="2" type="ORF">W911_06535</name>
</gene>
<dbReference type="EMBL" id="CP006912">
    <property type="protein sequence ID" value="AHB50047.1"/>
    <property type="molecule type" value="Genomic_DNA"/>
</dbReference>
<dbReference type="HOGENOM" id="CLU_859897_0_0_5"/>